<feature type="compositionally biased region" description="Basic and acidic residues" evidence="1">
    <location>
        <begin position="12"/>
        <end position="21"/>
    </location>
</feature>
<gene>
    <name evidence="2" type="ORF">MKK02DRAFT_18415</name>
</gene>
<evidence type="ECO:0008006" key="4">
    <source>
        <dbReference type="Google" id="ProtNLM"/>
    </source>
</evidence>
<feature type="region of interest" description="Disordered" evidence="1">
    <location>
        <begin position="1"/>
        <end position="24"/>
    </location>
</feature>
<accession>A0AA38H2X4</accession>
<reference evidence="2" key="1">
    <citation type="journal article" date="2022" name="G3 (Bethesda)">
        <title>High quality genome of the basidiomycete yeast Dioszegia hungarica PDD-24b-2 isolated from cloud water.</title>
        <authorList>
            <person name="Jarrige D."/>
            <person name="Haridas S."/>
            <person name="Bleykasten-Grosshans C."/>
            <person name="Joly M."/>
            <person name="Nadalig T."/>
            <person name="Sancelme M."/>
            <person name="Vuilleumier S."/>
            <person name="Grigoriev I.V."/>
            <person name="Amato P."/>
            <person name="Bringel F."/>
        </authorList>
    </citation>
    <scope>NUCLEOTIDE SEQUENCE</scope>
    <source>
        <strain evidence="2">PDD-24b-2</strain>
    </source>
</reference>
<dbReference type="EMBL" id="JAKWFO010000011">
    <property type="protein sequence ID" value="KAI9633153.1"/>
    <property type="molecule type" value="Genomic_DNA"/>
</dbReference>
<feature type="region of interest" description="Disordered" evidence="1">
    <location>
        <begin position="130"/>
        <end position="164"/>
    </location>
</feature>
<name>A0AA38H2X4_9TREE</name>
<comment type="caution">
    <text evidence="2">The sequence shown here is derived from an EMBL/GenBank/DDBJ whole genome shotgun (WGS) entry which is preliminary data.</text>
</comment>
<sequence length="433" mass="47681">MEPPTDPLWPHARTDGPREDQLLNGDLDIQMPRGTKRRRCKSVRVGVRTKCRLHMGPGRGWEEDVVFERKVEMMGGNAEGIVLDEGMQRFEFTLILPSTLAPHDWHPNGSVVQELFAEIEGQLTARTTSSFNLFGRKKRDQSRPSSRTPSRSPSPTSAHHSPRSMSPILAAADSLSITRQEVGLPAVPSYDQSQADPLGRGATLQEDDWIVGTVVTSRSVQVTHNPNPAGRYSDLDQSQNGFAEGLGVWDLKIMTDVFSIGGPLHARLTLPSPSPGLTVWFWRLRLKQTHTLSSPRDDSAEKKSVTQITNFDMAEYGTLPPRGIKHPDATHLALWRGQDAGGSSEGEFRSEGNAFMPKHHRARPTTLPGVITPVEVSHAFLCEVYFSVWGEDDRGVAMSDPGPGGLRYLQITKPVIVPSCSLVPARLDVPNCP</sequence>
<proteinExistence type="predicted"/>
<evidence type="ECO:0000256" key="1">
    <source>
        <dbReference type="SAM" id="MobiDB-lite"/>
    </source>
</evidence>
<dbReference type="AlphaFoldDB" id="A0AA38H2X4"/>
<dbReference type="RefSeq" id="XP_052942930.1">
    <property type="nucleotide sequence ID" value="XM_053085943.1"/>
</dbReference>
<evidence type="ECO:0000313" key="2">
    <source>
        <dbReference type="EMBL" id="KAI9633153.1"/>
    </source>
</evidence>
<organism evidence="2 3">
    <name type="scientific">Dioszegia hungarica</name>
    <dbReference type="NCBI Taxonomy" id="4972"/>
    <lineage>
        <taxon>Eukaryota</taxon>
        <taxon>Fungi</taxon>
        <taxon>Dikarya</taxon>
        <taxon>Basidiomycota</taxon>
        <taxon>Agaricomycotina</taxon>
        <taxon>Tremellomycetes</taxon>
        <taxon>Tremellales</taxon>
        <taxon>Bulleribasidiaceae</taxon>
        <taxon>Dioszegia</taxon>
    </lineage>
</organism>
<protein>
    <recommendedName>
        <fullName evidence="4">Arrestin-like N-terminal domain-containing protein</fullName>
    </recommendedName>
</protein>
<dbReference type="GeneID" id="77725144"/>
<keyword evidence="3" id="KW-1185">Reference proteome</keyword>
<dbReference type="Proteomes" id="UP001164286">
    <property type="component" value="Unassembled WGS sequence"/>
</dbReference>
<feature type="compositionally biased region" description="Low complexity" evidence="1">
    <location>
        <begin position="143"/>
        <end position="159"/>
    </location>
</feature>
<evidence type="ECO:0000313" key="3">
    <source>
        <dbReference type="Proteomes" id="UP001164286"/>
    </source>
</evidence>